<dbReference type="GO" id="GO:0006508">
    <property type="term" value="P:proteolysis"/>
    <property type="evidence" value="ECO:0007669"/>
    <property type="project" value="InterPro"/>
</dbReference>
<name>A0A3Q2XTT7_HIPCM</name>
<dbReference type="Gene3D" id="3.30.70.270">
    <property type="match status" value="1"/>
</dbReference>
<dbReference type="Gene3D" id="2.40.70.10">
    <property type="entry name" value="Acid Proteases"/>
    <property type="match status" value="1"/>
</dbReference>
<dbReference type="InterPro" id="IPR001995">
    <property type="entry name" value="Peptidase_A2_cat"/>
</dbReference>
<feature type="region of interest" description="Disordered" evidence="2">
    <location>
        <begin position="210"/>
        <end position="235"/>
    </location>
</feature>
<feature type="compositionally biased region" description="Polar residues" evidence="2">
    <location>
        <begin position="216"/>
        <end position="229"/>
    </location>
</feature>
<dbReference type="AlphaFoldDB" id="A0A3Q2XTT7"/>
<dbReference type="Proteomes" id="UP000264820">
    <property type="component" value="Unplaced"/>
</dbReference>
<evidence type="ECO:0000313" key="5">
    <source>
        <dbReference type="Proteomes" id="UP000264820"/>
    </source>
</evidence>
<sequence length="579" mass="65391">SQEQLVSQQGQAISELRDAVSMLAHQFEDYGSRVERLENRRTPTPEIPRATTEALHGGQFAFSAALCCARVSASTYSQRRRNPREAKPSLRSSFPDFIAAFRRVFHHPVRGREAEGRLLERRQGTQSVADYSITFRILAAQSGYDDRALCGLLRRGLNTQLKDELATRDNRSNLEELIDITLVLDNRIRERSRERAGGWFPYRHAAFRGASRETTRTSGSGDHSSTRNTAAVDEPMQLGGEHLEPEDRWRRIQDRTYFHCGQQGHRVATCPRTSKPPTPLDDCELRPRIEHREPRRVESSSGLSKRLELEGEIYGPSQVLPIRALVDSGADDCFIDTKKRVHDLDGRLLAVVKKITGPVQLKLSGNHVEHRRFYLMQSRAVPVILGLPWLKTHNPVILWDRPAIEIWSPFCYEHCLRSTVGGHVRSRNEPPETICLDGVPGCYHDLQQVFSKDRAQSLPPHRPYDCAIDLQAGAPLPSSRLYQVSHPEQKALREYINSSLAAGLIRPSRSPLGAVFFFIKKKDESLRPCVDYRGLNEITIKNKYPLPLLDSAFAPLQSATIFKIKFTQCVSSGSHSGRG</sequence>
<dbReference type="InterPro" id="IPR043502">
    <property type="entry name" value="DNA/RNA_pol_sf"/>
</dbReference>
<protein>
    <recommendedName>
        <fullName evidence="3">Peptidase A2 domain-containing protein</fullName>
    </recommendedName>
</protein>
<keyword evidence="1" id="KW-0378">Hydrolase</keyword>
<dbReference type="Pfam" id="PF03732">
    <property type="entry name" value="Retrotrans_gag"/>
    <property type="match status" value="1"/>
</dbReference>
<dbReference type="Gene3D" id="3.10.10.10">
    <property type="entry name" value="HIV Type 1 Reverse Transcriptase, subunit A, domain 1"/>
    <property type="match status" value="1"/>
</dbReference>
<dbReference type="Ensembl" id="ENSHCOT00000001683.1">
    <property type="protein sequence ID" value="ENSHCOP00000007622.1"/>
    <property type="gene ID" value="ENSHCOG00000009699.1"/>
</dbReference>
<organism evidence="4 5">
    <name type="scientific">Hippocampus comes</name>
    <name type="common">Tiger tail seahorse</name>
    <dbReference type="NCBI Taxonomy" id="109280"/>
    <lineage>
        <taxon>Eukaryota</taxon>
        <taxon>Metazoa</taxon>
        <taxon>Chordata</taxon>
        <taxon>Craniata</taxon>
        <taxon>Vertebrata</taxon>
        <taxon>Euteleostomi</taxon>
        <taxon>Actinopterygii</taxon>
        <taxon>Neopterygii</taxon>
        <taxon>Teleostei</taxon>
        <taxon>Neoteleostei</taxon>
        <taxon>Acanthomorphata</taxon>
        <taxon>Syngnathiaria</taxon>
        <taxon>Syngnathiformes</taxon>
        <taxon>Syngnathoidei</taxon>
        <taxon>Syngnathidae</taxon>
        <taxon>Hippocampus</taxon>
    </lineage>
</organism>
<reference evidence="4" key="1">
    <citation type="submission" date="2025-08" db="UniProtKB">
        <authorList>
            <consortium name="Ensembl"/>
        </authorList>
    </citation>
    <scope>IDENTIFICATION</scope>
</reference>
<dbReference type="PANTHER" id="PTHR15503:SF22">
    <property type="entry name" value="TRANSPOSON TY3-I GAG POLYPROTEIN"/>
    <property type="match status" value="1"/>
</dbReference>
<dbReference type="OMA" id="WSESTIL"/>
<dbReference type="STRING" id="109280.ENSHCOP00000007622"/>
<keyword evidence="5" id="KW-1185">Reference proteome</keyword>
<dbReference type="InterPro" id="IPR005162">
    <property type="entry name" value="Retrotrans_gag_dom"/>
</dbReference>
<reference evidence="4" key="2">
    <citation type="submission" date="2025-09" db="UniProtKB">
        <authorList>
            <consortium name="Ensembl"/>
        </authorList>
    </citation>
    <scope>IDENTIFICATION</scope>
</reference>
<feature type="domain" description="Peptidase A2" evidence="3">
    <location>
        <begin position="322"/>
        <end position="403"/>
    </location>
</feature>
<evidence type="ECO:0000256" key="2">
    <source>
        <dbReference type="SAM" id="MobiDB-lite"/>
    </source>
</evidence>
<dbReference type="PANTHER" id="PTHR15503">
    <property type="entry name" value="LDOC1 RELATED"/>
    <property type="match status" value="1"/>
</dbReference>
<feature type="compositionally biased region" description="Basic and acidic residues" evidence="2">
    <location>
        <begin position="283"/>
        <end position="298"/>
    </location>
</feature>
<dbReference type="GO" id="GO:0004190">
    <property type="term" value="F:aspartic-type endopeptidase activity"/>
    <property type="evidence" value="ECO:0007669"/>
    <property type="project" value="InterPro"/>
</dbReference>
<dbReference type="InterPro" id="IPR032567">
    <property type="entry name" value="RTL1-rel"/>
</dbReference>
<evidence type="ECO:0000313" key="4">
    <source>
        <dbReference type="Ensembl" id="ENSHCOP00000007622.1"/>
    </source>
</evidence>
<accession>A0A3Q2XTT7</accession>
<dbReference type="InterPro" id="IPR043128">
    <property type="entry name" value="Rev_trsase/Diguanyl_cyclase"/>
</dbReference>
<dbReference type="SUPFAM" id="SSF56672">
    <property type="entry name" value="DNA/RNA polymerases"/>
    <property type="match status" value="1"/>
</dbReference>
<dbReference type="CDD" id="cd00303">
    <property type="entry name" value="retropepsin_like"/>
    <property type="match status" value="1"/>
</dbReference>
<evidence type="ECO:0000259" key="3">
    <source>
        <dbReference type="PROSITE" id="PS50175"/>
    </source>
</evidence>
<proteinExistence type="predicted"/>
<dbReference type="PROSITE" id="PS50175">
    <property type="entry name" value="ASP_PROT_RETROV"/>
    <property type="match status" value="1"/>
</dbReference>
<feature type="region of interest" description="Disordered" evidence="2">
    <location>
        <begin position="263"/>
        <end position="303"/>
    </location>
</feature>
<dbReference type="InterPro" id="IPR021109">
    <property type="entry name" value="Peptidase_aspartic_dom_sf"/>
</dbReference>
<evidence type="ECO:0000256" key="1">
    <source>
        <dbReference type="ARBA" id="ARBA00022801"/>
    </source>
</evidence>
<dbReference type="GeneTree" id="ENSGT00940000171189"/>